<dbReference type="SUPFAM" id="SSF56281">
    <property type="entry name" value="Metallo-hydrolase/oxidoreductase"/>
    <property type="match status" value="1"/>
</dbReference>
<evidence type="ECO:0000259" key="1">
    <source>
        <dbReference type="SMART" id="SM00849"/>
    </source>
</evidence>
<dbReference type="GO" id="GO:0016787">
    <property type="term" value="F:hydrolase activity"/>
    <property type="evidence" value="ECO:0007669"/>
    <property type="project" value="UniProtKB-KW"/>
</dbReference>
<dbReference type="InterPro" id="IPR036388">
    <property type="entry name" value="WH-like_DNA-bd_sf"/>
</dbReference>
<dbReference type="SMART" id="SM00849">
    <property type="entry name" value="Lactamase_B"/>
    <property type="match status" value="1"/>
</dbReference>
<feature type="domain" description="Metallo-beta-lactamase" evidence="1">
    <location>
        <begin position="40"/>
        <end position="258"/>
    </location>
</feature>
<dbReference type="Gene3D" id="1.10.10.10">
    <property type="entry name" value="Winged helix-like DNA-binding domain superfamily/Winged helix DNA-binding domain"/>
    <property type="match status" value="1"/>
</dbReference>
<evidence type="ECO:0000313" key="2">
    <source>
        <dbReference type="EMBL" id="QOL82921.1"/>
    </source>
</evidence>
<organism evidence="2 3">
    <name type="scientific">Pseudooceanicola spongiae</name>
    <dbReference type="NCBI Taxonomy" id="2613965"/>
    <lineage>
        <taxon>Bacteria</taxon>
        <taxon>Pseudomonadati</taxon>
        <taxon>Pseudomonadota</taxon>
        <taxon>Alphaproteobacteria</taxon>
        <taxon>Rhodobacterales</taxon>
        <taxon>Paracoccaceae</taxon>
        <taxon>Pseudooceanicola</taxon>
    </lineage>
</organism>
<dbReference type="Proteomes" id="UP000594118">
    <property type="component" value="Chromosome"/>
</dbReference>
<reference evidence="2 3" key="1">
    <citation type="submission" date="2019-10" db="EMBL/GenBank/DDBJ databases">
        <title>Pseudopuniceibacterium sp. HQ09 islated from Antarctica.</title>
        <authorList>
            <person name="Liao L."/>
            <person name="Su S."/>
            <person name="Chen B."/>
            <person name="Yu Y."/>
        </authorList>
    </citation>
    <scope>NUCLEOTIDE SEQUENCE [LARGE SCALE GENOMIC DNA]</scope>
    <source>
        <strain evidence="2 3">HQ09</strain>
    </source>
</reference>
<proteinExistence type="predicted"/>
<gene>
    <name evidence="2" type="ORF">F3W81_20050</name>
</gene>
<name>A0A7L9WRG9_9RHOB</name>
<dbReference type="PANTHER" id="PTHR23131:SF4">
    <property type="entry name" value="METALLO-BETA-LACTAMASE SUPERFAMILY POTEIN"/>
    <property type="match status" value="1"/>
</dbReference>
<keyword evidence="2" id="KW-0378">Hydrolase</keyword>
<dbReference type="KEGG" id="pshq:F3W81_20050"/>
<evidence type="ECO:0000313" key="3">
    <source>
        <dbReference type="Proteomes" id="UP000594118"/>
    </source>
</evidence>
<dbReference type="PANTHER" id="PTHR23131">
    <property type="entry name" value="ENDORIBONUCLEASE LACTB2"/>
    <property type="match status" value="1"/>
</dbReference>
<dbReference type="RefSeq" id="WP_193081310.1">
    <property type="nucleotide sequence ID" value="NZ_CP045201.1"/>
</dbReference>
<dbReference type="InterPro" id="IPR036866">
    <property type="entry name" value="RibonucZ/Hydroxyglut_hydro"/>
</dbReference>
<protein>
    <submittedName>
        <fullName evidence="2">MBL fold metallo-hydrolase</fullName>
    </submittedName>
</protein>
<dbReference type="Pfam" id="PF21221">
    <property type="entry name" value="B_lactamase-like_C"/>
    <property type="match status" value="1"/>
</dbReference>
<dbReference type="EMBL" id="CP045201">
    <property type="protein sequence ID" value="QOL82921.1"/>
    <property type="molecule type" value="Genomic_DNA"/>
</dbReference>
<sequence length="346" mass="38729">MTVNAPIRFPWETPPDIGQTVEVADGVLWIRLPLPMALDHVNVYALDDGDSWTIVDTGFDTKKTRDIWQTLLAGPLAGKPVARVLMTHHHPDHCGLAGWFMAQGEVELVSSRTAWLTARMLLLDQQDAPSDAAVTFWRRAGMAPELLEQRIAERPFNFIDVVHPLPIGFTRLREGDVFRAGGRSWDVRMGDGHAPEHVTLWSRDDALVIGGDQLLPSISPNIGVHATEPEADPLAEWIEATHRLAEFGRDDQLVLCGHKLPFTGLPTRLRQMIFNHTSGLDRLLKHIATPRTAVECFPVLFKRRIDESVYGLALVEAVAHLNNLHQSGVATRRLRDDGAYIWQSRE</sequence>
<dbReference type="AlphaFoldDB" id="A0A7L9WRG9"/>
<dbReference type="Gene3D" id="3.60.15.10">
    <property type="entry name" value="Ribonuclease Z/Hydroxyacylglutathione hydrolase-like"/>
    <property type="match status" value="1"/>
</dbReference>
<dbReference type="InterPro" id="IPR001279">
    <property type="entry name" value="Metallo-B-lactamas"/>
</dbReference>
<dbReference type="Pfam" id="PF00753">
    <property type="entry name" value="Lactamase_B"/>
    <property type="match status" value="1"/>
</dbReference>
<keyword evidence="3" id="KW-1185">Reference proteome</keyword>
<dbReference type="InterPro" id="IPR050662">
    <property type="entry name" value="Sec-metab_biosynth-thioest"/>
</dbReference>
<dbReference type="InterPro" id="IPR048933">
    <property type="entry name" value="B_lactamase-like_C"/>
</dbReference>
<accession>A0A7L9WRG9</accession>